<feature type="compositionally biased region" description="Basic and acidic residues" evidence="1">
    <location>
        <begin position="1"/>
        <end position="19"/>
    </location>
</feature>
<keyword evidence="3" id="KW-1185">Reference proteome</keyword>
<evidence type="ECO:0000313" key="3">
    <source>
        <dbReference type="Proteomes" id="UP000322225"/>
    </source>
</evidence>
<evidence type="ECO:0000256" key="1">
    <source>
        <dbReference type="SAM" id="MobiDB-lite"/>
    </source>
</evidence>
<feature type="compositionally biased region" description="Polar residues" evidence="1">
    <location>
        <begin position="54"/>
        <end position="70"/>
    </location>
</feature>
<sequence>MPREKKTSHTSSHHDDQTSSKKSRRNQRKIKDSEYHAHTASSSSSRRNRGSSSTAHQVNTSTQQQNSFMDESANSNVVAADGTYYYIDNSDREFNGWAENENSGTEKGSPPPEAEYQFTEEQHETLRLLKENTAKMPDGTTYKFSSLVANPKLEEEWIKSINSTTDPAQMHVCREALLSFYETNDPNYKD</sequence>
<organism evidence="2 3">
    <name type="scientific">Kwoniella shandongensis</name>
    <dbReference type="NCBI Taxonomy" id="1734106"/>
    <lineage>
        <taxon>Eukaryota</taxon>
        <taxon>Fungi</taxon>
        <taxon>Dikarya</taxon>
        <taxon>Basidiomycota</taxon>
        <taxon>Agaricomycotina</taxon>
        <taxon>Tremellomycetes</taxon>
        <taxon>Tremellales</taxon>
        <taxon>Cryptococcaceae</taxon>
        <taxon>Kwoniella</taxon>
    </lineage>
</organism>
<dbReference type="RefSeq" id="XP_031860546.1">
    <property type="nucleotide sequence ID" value="XM_032005034.1"/>
</dbReference>
<dbReference type="EMBL" id="CP144061">
    <property type="protein sequence ID" value="WWD21582.1"/>
    <property type="molecule type" value="Genomic_DNA"/>
</dbReference>
<dbReference type="KEGG" id="ksn:43589175"/>
<dbReference type="GeneID" id="43589175"/>
<gene>
    <name evidence="2" type="ORF">CI109_106068</name>
</gene>
<dbReference type="Proteomes" id="UP000322225">
    <property type="component" value="Chromosome 11"/>
</dbReference>
<name>A0A5M6BXM8_9TREE</name>
<dbReference type="AlphaFoldDB" id="A0A5M6BXM8"/>
<evidence type="ECO:0000313" key="2">
    <source>
        <dbReference type="EMBL" id="WWD21582.1"/>
    </source>
</evidence>
<feature type="compositionally biased region" description="Low complexity" evidence="1">
    <location>
        <begin position="41"/>
        <end position="53"/>
    </location>
</feature>
<reference evidence="2" key="2">
    <citation type="submission" date="2024-01" db="EMBL/GenBank/DDBJ databases">
        <title>Comparative genomics of Cryptococcus and Kwoniella reveals pathogenesis evolution and contrasting modes of karyotype evolution via chromosome fusion or intercentromeric recombination.</title>
        <authorList>
            <person name="Coelho M.A."/>
            <person name="David-Palma M."/>
            <person name="Shea T."/>
            <person name="Bowers K."/>
            <person name="McGinley-Smith S."/>
            <person name="Mohammad A.W."/>
            <person name="Gnirke A."/>
            <person name="Yurkov A.M."/>
            <person name="Nowrousian M."/>
            <person name="Sun S."/>
            <person name="Cuomo C.A."/>
            <person name="Heitman J."/>
        </authorList>
    </citation>
    <scope>NUCLEOTIDE SEQUENCE</scope>
    <source>
        <strain evidence="2">CBS 12478</strain>
    </source>
</reference>
<proteinExistence type="predicted"/>
<feature type="region of interest" description="Disordered" evidence="1">
    <location>
        <begin position="1"/>
        <end position="70"/>
    </location>
</feature>
<protein>
    <submittedName>
        <fullName evidence="2">Uncharacterized protein</fullName>
    </submittedName>
</protein>
<feature type="region of interest" description="Disordered" evidence="1">
    <location>
        <begin position="94"/>
        <end position="113"/>
    </location>
</feature>
<accession>A0A5M6BXM8</accession>
<reference evidence="2" key="1">
    <citation type="submission" date="2017-08" db="EMBL/GenBank/DDBJ databases">
        <authorList>
            <person name="Cuomo C."/>
            <person name="Billmyre B."/>
            <person name="Heitman J."/>
        </authorList>
    </citation>
    <scope>NUCLEOTIDE SEQUENCE</scope>
    <source>
        <strain evidence="2">CBS 12478</strain>
    </source>
</reference>